<dbReference type="SUPFAM" id="SSF49879">
    <property type="entry name" value="SMAD/FHA domain"/>
    <property type="match status" value="1"/>
</dbReference>
<dbReference type="RefSeq" id="WP_172236382.1">
    <property type="nucleotide sequence ID" value="NZ_JABFDP010000008.1"/>
</dbReference>
<dbReference type="EMBL" id="JAFCLK010000007">
    <property type="protein sequence ID" value="MBR1135950.1"/>
    <property type="molecule type" value="Genomic_DNA"/>
</dbReference>
<keyword evidence="1" id="KW-0812">Transmembrane</keyword>
<keyword evidence="1" id="KW-1133">Transmembrane helix</keyword>
<feature type="transmembrane region" description="Helical" evidence="1">
    <location>
        <begin position="241"/>
        <end position="261"/>
    </location>
</feature>
<feature type="transmembrane region" description="Helical" evidence="1">
    <location>
        <begin position="216"/>
        <end position="234"/>
    </location>
</feature>
<feature type="transmembrane region" description="Helical" evidence="1">
    <location>
        <begin position="115"/>
        <end position="138"/>
    </location>
</feature>
<feature type="domain" description="FHA" evidence="2">
    <location>
        <begin position="24"/>
        <end position="74"/>
    </location>
</feature>
<sequence length="320" mass="34869">MIWIEILSKHREVAGRFRVDATEISIGRGYDNHVILDDPYVAARHVRIFRDADGRLVAEDLGSANGLYLDRSRSRKPQLVLDGVQPIRIGQTLLRIRDAAHAVEPERLVGSERSALPVVAAIGLGAALLAINAITVWFAQTSEAHLSDYLVPSLTMVGVVAAWVGIWALLARLFSGRSQVLRHLLIAEAGLTAFCIYSEFAQIAAFALTWAAVFTYGYVVSWTVIAATCFLHLRAVGRTHLVAKGVVVGVLLVVAIAVQTLQRSEAFANSGRPNVSHVLMPPSLRLVPLRQEQVFFDSVAALKAKLDADRAELKAPGVER</sequence>
<accession>A0ABS5G3Q7</accession>
<proteinExistence type="predicted"/>
<dbReference type="Pfam" id="PF00498">
    <property type="entry name" value="FHA"/>
    <property type="match status" value="1"/>
</dbReference>
<name>A0ABS5G3Q7_9BRAD</name>
<protein>
    <submittedName>
        <fullName evidence="3">FHA domain-containing protein</fullName>
    </submittedName>
</protein>
<keyword evidence="4" id="KW-1185">Reference proteome</keyword>
<dbReference type="PROSITE" id="PS50006">
    <property type="entry name" value="FHA_DOMAIN"/>
    <property type="match status" value="1"/>
</dbReference>
<dbReference type="InterPro" id="IPR000253">
    <property type="entry name" value="FHA_dom"/>
</dbReference>
<comment type="caution">
    <text evidence="3">The sequence shown here is derived from an EMBL/GenBank/DDBJ whole genome shotgun (WGS) entry which is preliminary data.</text>
</comment>
<keyword evidence="1" id="KW-0472">Membrane</keyword>
<evidence type="ECO:0000259" key="2">
    <source>
        <dbReference type="PROSITE" id="PS50006"/>
    </source>
</evidence>
<evidence type="ECO:0000313" key="3">
    <source>
        <dbReference type="EMBL" id="MBR1135950.1"/>
    </source>
</evidence>
<dbReference type="Gene3D" id="2.60.200.20">
    <property type="match status" value="1"/>
</dbReference>
<evidence type="ECO:0000313" key="4">
    <source>
        <dbReference type="Proteomes" id="UP001314635"/>
    </source>
</evidence>
<dbReference type="SMART" id="SM00240">
    <property type="entry name" value="FHA"/>
    <property type="match status" value="1"/>
</dbReference>
<gene>
    <name evidence="3" type="ORF">JQ619_09230</name>
</gene>
<evidence type="ECO:0000256" key="1">
    <source>
        <dbReference type="SAM" id="Phobius"/>
    </source>
</evidence>
<dbReference type="Proteomes" id="UP001314635">
    <property type="component" value="Unassembled WGS sequence"/>
</dbReference>
<organism evidence="3 4">
    <name type="scientific">Bradyrhizobium denitrificans</name>
    <dbReference type="NCBI Taxonomy" id="2734912"/>
    <lineage>
        <taxon>Bacteria</taxon>
        <taxon>Pseudomonadati</taxon>
        <taxon>Pseudomonadota</taxon>
        <taxon>Alphaproteobacteria</taxon>
        <taxon>Hyphomicrobiales</taxon>
        <taxon>Nitrobacteraceae</taxon>
        <taxon>Bradyrhizobium</taxon>
    </lineage>
</organism>
<reference evidence="4" key="1">
    <citation type="journal article" date="2021" name="ISME J.">
        <title>Evolutionary origin and ecological implication of a unique nif island in free-living Bradyrhizobium lineages.</title>
        <authorList>
            <person name="Tao J."/>
        </authorList>
    </citation>
    <scope>NUCLEOTIDE SEQUENCE [LARGE SCALE GENOMIC DNA]</scope>
    <source>
        <strain evidence="4">SZCCT0094</strain>
    </source>
</reference>
<feature type="transmembrane region" description="Helical" evidence="1">
    <location>
        <begin position="185"/>
        <end position="210"/>
    </location>
</feature>
<feature type="transmembrane region" description="Helical" evidence="1">
    <location>
        <begin position="150"/>
        <end position="173"/>
    </location>
</feature>
<dbReference type="InterPro" id="IPR008984">
    <property type="entry name" value="SMAD_FHA_dom_sf"/>
</dbReference>